<gene>
    <name evidence="1" type="ORF">METZ01_LOCUS510167</name>
</gene>
<dbReference type="EMBL" id="UINC01226715">
    <property type="protein sequence ID" value="SVE57313.1"/>
    <property type="molecule type" value="Genomic_DNA"/>
</dbReference>
<dbReference type="PANTHER" id="PTHR33706:SF1">
    <property type="entry name" value="TPR REPEAT PROTEIN"/>
    <property type="match status" value="1"/>
</dbReference>
<accession>A0A383ELH9</accession>
<organism evidence="1">
    <name type="scientific">marine metagenome</name>
    <dbReference type="NCBI Taxonomy" id="408172"/>
    <lineage>
        <taxon>unclassified sequences</taxon>
        <taxon>metagenomes</taxon>
        <taxon>ecological metagenomes</taxon>
    </lineage>
</organism>
<feature type="non-terminal residue" evidence="1">
    <location>
        <position position="130"/>
    </location>
</feature>
<dbReference type="Gene3D" id="3.90.930.1">
    <property type="match status" value="1"/>
</dbReference>
<dbReference type="InterPro" id="IPR011652">
    <property type="entry name" value="MORN_2"/>
</dbReference>
<evidence type="ECO:0008006" key="2">
    <source>
        <dbReference type="Google" id="ProtNLM"/>
    </source>
</evidence>
<dbReference type="SUPFAM" id="SSF82185">
    <property type="entry name" value="Histone H3 K4-specific methyltransferase SET7/9 N-terminal domain"/>
    <property type="match status" value="1"/>
</dbReference>
<sequence>MMKLITKILLPLCLLLPITTFGETMDDLVERDGLFYKKFTVVPFTGEITEKTLQGTFRNGKKDGLWVEYYEDGQLSYKGTYKDGKQDGPWVYYSDKGQLQSKGTYRDGEGTGPWVYYHDNGQLWEKGNYK</sequence>
<reference evidence="1" key="1">
    <citation type="submission" date="2018-05" db="EMBL/GenBank/DDBJ databases">
        <authorList>
            <person name="Lanie J.A."/>
            <person name="Ng W.-L."/>
            <person name="Kazmierczak K.M."/>
            <person name="Andrzejewski T.M."/>
            <person name="Davidsen T.M."/>
            <person name="Wayne K.J."/>
            <person name="Tettelin H."/>
            <person name="Glass J.I."/>
            <person name="Rusch D."/>
            <person name="Podicherti R."/>
            <person name="Tsui H.-C.T."/>
            <person name="Winkler M.E."/>
        </authorList>
    </citation>
    <scope>NUCLEOTIDE SEQUENCE</scope>
</reference>
<protein>
    <recommendedName>
        <fullName evidence="2">Toxin-antitoxin system YwqK family antitoxin</fullName>
    </recommendedName>
</protein>
<evidence type="ECO:0000313" key="1">
    <source>
        <dbReference type="EMBL" id="SVE57313.1"/>
    </source>
</evidence>
<dbReference type="Pfam" id="PF07661">
    <property type="entry name" value="MORN_2"/>
    <property type="match status" value="3"/>
</dbReference>
<dbReference type="AlphaFoldDB" id="A0A383ELH9"/>
<name>A0A383ELH9_9ZZZZ</name>
<dbReference type="PANTHER" id="PTHR33706">
    <property type="entry name" value="MORN VARIANT REPEAT PROTEIN"/>
    <property type="match status" value="1"/>
</dbReference>
<proteinExistence type="predicted"/>